<sequence length="181" mass="20075">MIVKVKSGAFWLCMGGLTLVLVLVAYLIVWPATLNVDQDMAMMARVIAATALGVVLMLAGAVALSNQHIVDRLREHEIAQLARDHQRGEHMRIVITALSDIVQQLSQYSKILEEATGRDVVGGEVPHLHVREDLGKLSAMVELLREDQEELFEVVTRMQADNVTVLPVRRNNGNGRDPAHR</sequence>
<evidence type="ECO:0000256" key="1">
    <source>
        <dbReference type="SAM" id="Phobius"/>
    </source>
</evidence>
<accession>A0A8J3J861</accession>
<keyword evidence="1" id="KW-1133">Transmembrane helix</keyword>
<keyword evidence="3" id="KW-1185">Reference proteome</keyword>
<dbReference type="EMBL" id="BONF01000004">
    <property type="protein sequence ID" value="GIF79116.1"/>
    <property type="molecule type" value="Genomic_DNA"/>
</dbReference>
<evidence type="ECO:0000313" key="3">
    <source>
        <dbReference type="Proteomes" id="UP000601223"/>
    </source>
</evidence>
<organism evidence="2 3">
    <name type="scientific">Catellatospora bangladeshensis</name>
    <dbReference type="NCBI Taxonomy" id="310355"/>
    <lineage>
        <taxon>Bacteria</taxon>
        <taxon>Bacillati</taxon>
        <taxon>Actinomycetota</taxon>
        <taxon>Actinomycetes</taxon>
        <taxon>Micromonosporales</taxon>
        <taxon>Micromonosporaceae</taxon>
        <taxon>Catellatospora</taxon>
    </lineage>
</organism>
<gene>
    <name evidence="2" type="ORF">Cba03nite_04650</name>
</gene>
<keyword evidence="1" id="KW-0812">Transmembrane</keyword>
<dbReference type="AlphaFoldDB" id="A0A8J3J861"/>
<evidence type="ECO:0000313" key="2">
    <source>
        <dbReference type="EMBL" id="GIF79116.1"/>
    </source>
</evidence>
<proteinExistence type="predicted"/>
<reference evidence="2 3" key="1">
    <citation type="submission" date="2021-01" db="EMBL/GenBank/DDBJ databases">
        <title>Whole genome shotgun sequence of Catellatospora bangladeshensis NBRC 107357.</title>
        <authorList>
            <person name="Komaki H."/>
            <person name="Tamura T."/>
        </authorList>
    </citation>
    <scope>NUCLEOTIDE SEQUENCE [LARGE SCALE GENOMIC DNA]</scope>
    <source>
        <strain evidence="2 3">NBRC 107357</strain>
    </source>
</reference>
<protein>
    <submittedName>
        <fullName evidence="2">Uncharacterized protein</fullName>
    </submittedName>
</protein>
<keyword evidence="1" id="KW-0472">Membrane</keyword>
<dbReference type="RefSeq" id="WP_203741153.1">
    <property type="nucleotide sequence ID" value="NZ_BONF01000004.1"/>
</dbReference>
<comment type="caution">
    <text evidence="2">The sequence shown here is derived from an EMBL/GenBank/DDBJ whole genome shotgun (WGS) entry which is preliminary data.</text>
</comment>
<name>A0A8J3J861_9ACTN</name>
<dbReference type="Proteomes" id="UP000601223">
    <property type="component" value="Unassembled WGS sequence"/>
</dbReference>
<feature type="transmembrane region" description="Helical" evidence="1">
    <location>
        <begin position="9"/>
        <end position="30"/>
    </location>
</feature>
<feature type="transmembrane region" description="Helical" evidence="1">
    <location>
        <begin position="42"/>
        <end position="64"/>
    </location>
</feature>